<organism evidence="2 3">
    <name type="scientific">Neoarthrinium moseri</name>
    <dbReference type="NCBI Taxonomy" id="1658444"/>
    <lineage>
        <taxon>Eukaryota</taxon>
        <taxon>Fungi</taxon>
        <taxon>Dikarya</taxon>
        <taxon>Ascomycota</taxon>
        <taxon>Pezizomycotina</taxon>
        <taxon>Sordariomycetes</taxon>
        <taxon>Xylariomycetidae</taxon>
        <taxon>Amphisphaeriales</taxon>
        <taxon>Apiosporaceae</taxon>
        <taxon>Neoarthrinium</taxon>
    </lineage>
</organism>
<dbReference type="EMBL" id="JAFIMR010000048">
    <property type="protein sequence ID" value="KAI1855933.1"/>
    <property type="molecule type" value="Genomic_DNA"/>
</dbReference>
<protein>
    <recommendedName>
        <fullName evidence="1">NAD(P)-binding domain-containing protein</fullName>
    </recommendedName>
</protein>
<evidence type="ECO:0000313" key="3">
    <source>
        <dbReference type="Proteomes" id="UP000829685"/>
    </source>
</evidence>
<dbReference type="Proteomes" id="UP000829685">
    <property type="component" value="Unassembled WGS sequence"/>
</dbReference>
<evidence type="ECO:0000313" key="2">
    <source>
        <dbReference type="EMBL" id="KAI1855933.1"/>
    </source>
</evidence>
<dbReference type="AlphaFoldDB" id="A0A9P9WBA3"/>
<proteinExistence type="predicted"/>
<feature type="domain" description="NAD(P)-binding" evidence="1">
    <location>
        <begin position="7"/>
        <end position="209"/>
    </location>
</feature>
<dbReference type="Gene3D" id="3.40.50.720">
    <property type="entry name" value="NAD(P)-binding Rossmann-like Domain"/>
    <property type="match status" value="1"/>
</dbReference>
<reference evidence="2" key="1">
    <citation type="submission" date="2021-03" db="EMBL/GenBank/DDBJ databases">
        <title>Revisited historic fungal species revealed as producer of novel bioactive compounds through whole genome sequencing and comparative genomics.</title>
        <authorList>
            <person name="Vignolle G.A."/>
            <person name="Hochenegger N."/>
            <person name="Mach R.L."/>
            <person name="Mach-Aigner A.R."/>
            <person name="Javad Rahimi M."/>
            <person name="Salim K.A."/>
            <person name="Chan C.M."/>
            <person name="Lim L.B.L."/>
            <person name="Cai F."/>
            <person name="Druzhinina I.S."/>
            <person name="U'Ren J.M."/>
            <person name="Derntl C."/>
        </authorList>
    </citation>
    <scope>NUCLEOTIDE SEQUENCE</scope>
    <source>
        <strain evidence="2">TUCIM 5799</strain>
    </source>
</reference>
<name>A0A9P9WBA3_9PEZI</name>
<dbReference type="InterPro" id="IPR016040">
    <property type="entry name" value="NAD(P)-bd_dom"/>
</dbReference>
<comment type="caution">
    <text evidence="2">The sequence shown here is derived from an EMBL/GenBank/DDBJ whole genome shotgun (WGS) entry which is preliminary data.</text>
</comment>
<dbReference type="Pfam" id="PF13460">
    <property type="entry name" value="NAD_binding_10"/>
    <property type="match status" value="1"/>
</dbReference>
<dbReference type="PANTHER" id="PTHR14097">
    <property type="entry name" value="OXIDOREDUCTASE HTATIP2"/>
    <property type="match status" value="1"/>
</dbReference>
<dbReference type="SUPFAM" id="SSF51735">
    <property type="entry name" value="NAD(P)-binding Rossmann-fold domains"/>
    <property type="match status" value="1"/>
</dbReference>
<dbReference type="PANTHER" id="PTHR14097:SF9">
    <property type="entry name" value="EPIMERASE, PUTATIVE (AFU_ORTHOLOGUE AFUA_8G07320)-RELATED"/>
    <property type="match status" value="1"/>
</dbReference>
<keyword evidence="3" id="KW-1185">Reference proteome</keyword>
<evidence type="ECO:0000259" key="1">
    <source>
        <dbReference type="Pfam" id="PF13460"/>
    </source>
</evidence>
<dbReference type="InterPro" id="IPR036291">
    <property type="entry name" value="NAD(P)-bd_dom_sf"/>
</dbReference>
<sequence>MKLIVTGATGFVGSEVIRQALRNARVSCVVAVARKPVSLDGAVDTSKLKTIVIKDYAEYSDEAKEEFADADACIWTVAITPSKSKKQDPLEVKRVCQESTIAGLKAMHDAGPAKPFRFLYMSGVAAERDQSKTPTFMPEYTKMRGETENQVLAFAAGHKDEGFEASVAKPGLITDGSWYKAAVSFALKYTNIVPSVSVEEVAAAMLQQVVDGFEKDPLENADLIRLGKAAMQQQVKS</sequence>
<gene>
    <name evidence="2" type="ORF">JX265_012016</name>
</gene>
<accession>A0A9P9WBA3</accession>